<dbReference type="SUPFAM" id="SSF49329">
    <property type="entry name" value="Cu,Zn superoxide dismutase-like"/>
    <property type="match status" value="1"/>
</dbReference>
<proteinExistence type="inferred from homology"/>
<name>A0ABT8FAI5_9ACTN</name>
<evidence type="ECO:0000256" key="2">
    <source>
        <dbReference type="SAM" id="SignalP"/>
    </source>
</evidence>
<accession>A0ABT8FAI5</accession>
<evidence type="ECO:0000313" key="4">
    <source>
        <dbReference type="Proteomes" id="UP001168620"/>
    </source>
</evidence>
<protein>
    <recommendedName>
        <fullName evidence="5">DUF5666 domain-containing protein</fullName>
    </recommendedName>
</protein>
<reference evidence="3" key="1">
    <citation type="submission" date="2023-06" db="EMBL/GenBank/DDBJ databases">
        <title>Draft genome sequence of Nocardioides sp. SOB77.</title>
        <authorList>
            <person name="Zhang G."/>
        </authorList>
    </citation>
    <scope>NUCLEOTIDE SEQUENCE</scope>
    <source>
        <strain evidence="3">SOB77</strain>
    </source>
</reference>
<sequence>MRRSLPALAVVGLLALTGCSQGEEPLVLGADGSGDFDRGAKVTATLPPVGGEGPAAGTARAVPAGDGVRVEVRVRGLEPGTWTATLTPGSRCSGAVEEEGAVDLPDLTVDEDGRGLLDATLDDVPLEDLEAGAALTLQGAGSTTCGTLADY</sequence>
<keyword evidence="4" id="KW-1185">Reference proteome</keyword>
<keyword evidence="2" id="KW-0732">Signal</keyword>
<dbReference type="PROSITE" id="PS51257">
    <property type="entry name" value="PROKAR_LIPOPROTEIN"/>
    <property type="match status" value="1"/>
</dbReference>
<evidence type="ECO:0000313" key="3">
    <source>
        <dbReference type="EMBL" id="MDN4171595.1"/>
    </source>
</evidence>
<gene>
    <name evidence="3" type="ORF">QWY28_01420</name>
</gene>
<comment type="caution">
    <text evidence="3">The sequence shown here is derived from an EMBL/GenBank/DDBJ whole genome shotgun (WGS) entry which is preliminary data.</text>
</comment>
<evidence type="ECO:0008006" key="5">
    <source>
        <dbReference type="Google" id="ProtNLM"/>
    </source>
</evidence>
<dbReference type="Proteomes" id="UP001168620">
    <property type="component" value="Unassembled WGS sequence"/>
</dbReference>
<feature type="signal peptide" evidence="2">
    <location>
        <begin position="1"/>
        <end position="22"/>
    </location>
</feature>
<dbReference type="RefSeq" id="WP_300950516.1">
    <property type="nucleotide sequence ID" value="NZ_JAUHJQ010000001.1"/>
</dbReference>
<dbReference type="InterPro" id="IPR036423">
    <property type="entry name" value="SOD-like_Cu/Zn_dom_sf"/>
</dbReference>
<evidence type="ECO:0000256" key="1">
    <source>
        <dbReference type="ARBA" id="ARBA00010457"/>
    </source>
</evidence>
<organism evidence="3 4">
    <name type="scientific">Nocardioides oceani</name>
    <dbReference type="NCBI Taxonomy" id="3058369"/>
    <lineage>
        <taxon>Bacteria</taxon>
        <taxon>Bacillati</taxon>
        <taxon>Actinomycetota</taxon>
        <taxon>Actinomycetes</taxon>
        <taxon>Propionibacteriales</taxon>
        <taxon>Nocardioidaceae</taxon>
        <taxon>Nocardioides</taxon>
    </lineage>
</organism>
<comment type="similarity">
    <text evidence="1">Belongs to the Cu-Zn superoxide dismutase family.</text>
</comment>
<dbReference type="EMBL" id="JAUHJQ010000001">
    <property type="protein sequence ID" value="MDN4171595.1"/>
    <property type="molecule type" value="Genomic_DNA"/>
</dbReference>
<feature type="chain" id="PRO_5047531973" description="DUF5666 domain-containing protein" evidence="2">
    <location>
        <begin position="23"/>
        <end position="151"/>
    </location>
</feature>